<evidence type="ECO:0000256" key="3">
    <source>
        <dbReference type="ARBA" id="ARBA00023163"/>
    </source>
</evidence>
<dbReference type="Gene3D" id="1.10.10.60">
    <property type="entry name" value="Homeodomain-like"/>
    <property type="match status" value="1"/>
</dbReference>
<dbReference type="InterPro" id="IPR009057">
    <property type="entry name" value="Homeodomain-like_sf"/>
</dbReference>
<protein>
    <submittedName>
        <fullName evidence="5">AraC family transcriptional regulator</fullName>
    </submittedName>
</protein>
<dbReference type="AlphaFoldDB" id="K4KML6"/>
<keyword evidence="6" id="KW-1185">Reference proteome</keyword>
<dbReference type="PANTHER" id="PTHR47894">
    <property type="entry name" value="HTH-TYPE TRANSCRIPTIONAL REGULATOR GADX"/>
    <property type="match status" value="1"/>
</dbReference>
<evidence type="ECO:0000256" key="2">
    <source>
        <dbReference type="ARBA" id="ARBA00023125"/>
    </source>
</evidence>
<dbReference type="STRING" id="1117647.M5M_16445"/>
<dbReference type="GO" id="GO:0003700">
    <property type="term" value="F:DNA-binding transcription factor activity"/>
    <property type="evidence" value="ECO:0007669"/>
    <property type="project" value="InterPro"/>
</dbReference>
<dbReference type="HOGENOM" id="CLU_047522_0_0_6"/>
<feature type="domain" description="HTH araC/xylS-type" evidence="4">
    <location>
        <begin position="231"/>
        <end position="331"/>
    </location>
</feature>
<dbReference type="eggNOG" id="COG2207">
    <property type="taxonomic scope" value="Bacteria"/>
</dbReference>
<dbReference type="EMBL" id="CP003746">
    <property type="protein sequence ID" value="AFV00420.1"/>
    <property type="molecule type" value="Genomic_DNA"/>
</dbReference>
<gene>
    <name evidence="5" type="ordered locus">M5M_16445</name>
</gene>
<organism evidence="5 6">
    <name type="scientific">Simiduia agarivorans (strain DSM 21679 / JCM 13881 / BCRC 17597 / SA1)</name>
    <dbReference type="NCBI Taxonomy" id="1117647"/>
    <lineage>
        <taxon>Bacteria</taxon>
        <taxon>Pseudomonadati</taxon>
        <taxon>Pseudomonadota</taxon>
        <taxon>Gammaproteobacteria</taxon>
        <taxon>Cellvibrionales</taxon>
        <taxon>Cellvibrionaceae</taxon>
        <taxon>Simiduia</taxon>
    </lineage>
</organism>
<reference evidence="5 6" key="1">
    <citation type="journal article" date="2013" name="Genome Announc.">
        <title>Complete genome sequence of Simiduia agarivorans SA1(T), a marine bacterium able to degrade a variety of polysaccharides.</title>
        <authorList>
            <person name="Lin S.Y."/>
            <person name="Shieh W.Y."/>
            <person name="Chen J.S."/>
            <person name="Tang S.L."/>
        </authorList>
    </citation>
    <scope>NUCLEOTIDE SEQUENCE [LARGE SCALE GENOMIC DNA]</scope>
    <source>
        <strain evidence="6">DSM 21679 / JCM 13881 / BCRC 17597 / SA1</strain>
    </source>
</reference>
<dbReference type="OrthoDB" id="5582699at2"/>
<keyword evidence="3" id="KW-0804">Transcription</keyword>
<dbReference type="GO" id="GO:0005829">
    <property type="term" value="C:cytosol"/>
    <property type="evidence" value="ECO:0007669"/>
    <property type="project" value="TreeGrafter"/>
</dbReference>
<evidence type="ECO:0000256" key="1">
    <source>
        <dbReference type="ARBA" id="ARBA00023015"/>
    </source>
</evidence>
<evidence type="ECO:0000313" key="6">
    <source>
        <dbReference type="Proteomes" id="UP000000466"/>
    </source>
</evidence>
<name>K4KML6_SIMAS</name>
<dbReference type="KEGG" id="saga:M5M_16445"/>
<keyword evidence="2" id="KW-0238">DNA-binding</keyword>
<evidence type="ECO:0000313" key="5">
    <source>
        <dbReference type="EMBL" id="AFV00420.1"/>
    </source>
</evidence>
<dbReference type="InterPro" id="IPR020449">
    <property type="entry name" value="Tscrpt_reg_AraC-type_HTH"/>
</dbReference>
<dbReference type="InterPro" id="IPR032687">
    <property type="entry name" value="AraC-type_N"/>
</dbReference>
<proteinExistence type="predicted"/>
<accession>K4KML6</accession>
<dbReference type="Pfam" id="PF12625">
    <property type="entry name" value="Arabinose_bd"/>
    <property type="match status" value="1"/>
</dbReference>
<dbReference type="GO" id="GO:0000976">
    <property type="term" value="F:transcription cis-regulatory region binding"/>
    <property type="evidence" value="ECO:0007669"/>
    <property type="project" value="TreeGrafter"/>
</dbReference>
<dbReference type="InterPro" id="IPR018060">
    <property type="entry name" value="HTH_AraC"/>
</dbReference>
<dbReference type="PROSITE" id="PS01124">
    <property type="entry name" value="HTH_ARAC_FAMILY_2"/>
    <property type="match status" value="1"/>
</dbReference>
<dbReference type="PANTHER" id="PTHR47894:SF1">
    <property type="entry name" value="HTH-TYPE TRANSCRIPTIONAL REGULATOR VQSM"/>
    <property type="match status" value="1"/>
</dbReference>
<keyword evidence="1" id="KW-0805">Transcription regulation</keyword>
<dbReference type="SUPFAM" id="SSF46689">
    <property type="entry name" value="Homeodomain-like"/>
    <property type="match status" value="1"/>
</dbReference>
<sequence length="345" mass="39905">MATIGTHYIKSALGGAKARGLNPKALLRMARIPERPLRDPKARIHVDLVAKLYFGIAKALNDEFMGFTERPIKLGTFALMADYVSTAANLEELFQRGIRFYNQITDELTMSLEVEGDHVYLTTVFKRPELDFEHFYIEYWHVIWHRFASWFIGKPIKLVGAYINYTPIDAEEFRLLFRCPTHLKSKYNRLVFHRSYLTSPLVKTKRELQVFLRRAPIDMLTIPGEDTSLTARINQMLQPAPGQVLLLPTANEMAARLDISEQTLRRRLSEEGKSYQQIKDNLRADLACDLLANKSLAIGDVARQLDFSEPRAFTRAFRQWQGMTPREYRNGLRDKPQFHEELAAR</sequence>
<evidence type="ECO:0000259" key="4">
    <source>
        <dbReference type="PROSITE" id="PS01124"/>
    </source>
</evidence>
<dbReference type="PRINTS" id="PR00032">
    <property type="entry name" value="HTHARAC"/>
</dbReference>
<dbReference type="Proteomes" id="UP000000466">
    <property type="component" value="Chromosome"/>
</dbReference>
<dbReference type="RefSeq" id="WP_015048572.1">
    <property type="nucleotide sequence ID" value="NC_018868.3"/>
</dbReference>
<dbReference type="Pfam" id="PF12833">
    <property type="entry name" value="HTH_18"/>
    <property type="match status" value="1"/>
</dbReference>
<dbReference type="SMART" id="SM00342">
    <property type="entry name" value="HTH_ARAC"/>
    <property type="match status" value="1"/>
</dbReference>